<dbReference type="InterPro" id="IPR047112">
    <property type="entry name" value="RecG/Mfd"/>
</dbReference>
<dbReference type="Gene3D" id="2.40.50.140">
    <property type="entry name" value="Nucleic acid-binding proteins"/>
    <property type="match status" value="1"/>
</dbReference>
<dbReference type="GO" id="GO:0016787">
    <property type="term" value="F:hydrolase activity"/>
    <property type="evidence" value="ECO:0007669"/>
    <property type="project" value="UniProtKB-KW"/>
</dbReference>
<keyword evidence="2" id="KW-0347">Helicase</keyword>
<reference evidence="4" key="1">
    <citation type="submission" date="2018-05" db="EMBL/GenBank/DDBJ databases">
        <authorList>
            <person name="Lanie J.A."/>
            <person name="Ng W.-L."/>
            <person name="Kazmierczak K.M."/>
            <person name="Andrzejewski T.M."/>
            <person name="Davidsen T.M."/>
            <person name="Wayne K.J."/>
            <person name="Tettelin H."/>
            <person name="Glass J.I."/>
            <person name="Rusch D."/>
            <person name="Podicherti R."/>
            <person name="Tsui H.-C.T."/>
            <person name="Winkler M.E."/>
        </authorList>
    </citation>
    <scope>NUCLEOTIDE SEQUENCE</scope>
</reference>
<keyword evidence="1" id="KW-0378">Hydrolase</keyword>
<dbReference type="GO" id="GO:0003678">
    <property type="term" value="F:DNA helicase activity"/>
    <property type="evidence" value="ECO:0007669"/>
    <property type="project" value="TreeGrafter"/>
</dbReference>
<dbReference type="EMBL" id="UINC01164555">
    <property type="protein sequence ID" value="SVD65472.1"/>
    <property type="molecule type" value="Genomic_DNA"/>
</dbReference>
<feature type="non-terminal residue" evidence="4">
    <location>
        <position position="160"/>
    </location>
</feature>
<dbReference type="CDD" id="cd04488">
    <property type="entry name" value="RecG_wedge_OBF"/>
    <property type="match status" value="1"/>
</dbReference>
<keyword evidence="2" id="KW-0547">Nucleotide-binding</keyword>
<dbReference type="InterPro" id="IPR033454">
    <property type="entry name" value="RecG_wedge"/>
</dbReference>
<gene>
    <name evidence="4" type="ORF">METZ01_LOCUS418326</name>
</gene>
<accession>A0A382X2Z0</accession>
<dbReference type="PANTHER" id="PTHR47964">
    <property type="entry name" value="ATP-DEPENDENT DNA HELICASE HOMOLOG RECG, CHLOROPLASTIC"/>
    <property type="match status" value="1"/>
</dbReference>
<protein>
    <recommendedName>
        <fullName evidence="3">RecG wedge domain-containing protein</fullName>
    </recommendedName>
</protein>
<organism evidence="4">
    <name type="scientific">marine metagenome</name>
    <dbReference type="NCBI Taxonomy" id="408172"/>
    <lineage>
        <taxon>unclassified sequences</taxon>
        <taxon>metagenomes</taxon>
        <taxon>ecological metagenomes</taxon>
    </lineage>
</organism>
<dbReference type="InterPro" id="IPR012340">
    <property type="entry name" value="NA-bd_OB-fold"/>
</dbReference>
<proteinExistence type="predicted"/>
<evidence type="ECO:0000256" key="2">
    <source>
        <dbReference type="ARBA" id="ARBA00022806"/>
    </source>
</evidence>
<dbReference type="GO" id="GO:0006281">
    <property type="term" value="P:DNA repair"/>
    <property type="evidence" value="ECO:0007669"/>
    <property type="project" value="InterPro"/>
</dbReference>
<evidence type="ECO:0000256" key="1">
    <source>
        <dbReference type="ARBA" id="ARBA00022801"/>
    </source>
</evidence>
<feature type="domain" description="RecG wedge" evidence="3">
    <location>
        <begin position="4"/>
        <end position="149"/>
    </location>
</feature>
<dbReference type="PANTHER" id="PTHR47964:SF1">
    <property type="entry name" value="ATP-DEPENDENT DNA HELICASE HOMOLOG RECG, CHLOROPLASTIC"/>
    <property type="match status" value="1"/>
</dbReference>
<evidence type="ECO:0000259" key="3">
    <source>
        <dbReference type="Pfam" id="PF17191"/>
    </source>
</evidence>
<dbReference type="AlphaFoldDB" id="A0A382X2Z0"/>
<dbReference type="SUPFAM" id="SSF50249">
    <property type="entry name" value="Nucleic acid-binding proteins"/>
    <property type="match status" value="1"/>
</dbReference>
<sequence length="160" mass="18326">MFKKLEQLSIHNLQDLLLHLPLRYENRTRITAIADAQPGDHLVLKGQIVSTQIQFGRRRSLVASLRDETGQINLRFYYFGKTQQAQLEGLPEIRCFGEIRRGASGLELYHPEYSNQLNQPLETTLTPVYPKTEGISQNQLRKLVLQTLATLQQSQLLANL</sequence>
<evidence type="ECO:0000313" key="4">
    <source>
        <dbReference type="EMBL" id="SVD65472.1"/>
    </source>
</evidence>
<dbReference type="Pfam" id="PF17191">
    <property type="entry name" value="RecG_wedge"/>
    <property type="match status" value="1"/>
</dbReference>
<keyword evidence="2" id="KW-0067">ATP-binding</keyword>
<name>A0A382X2Z0_9ZZZZ</name>